<accession>A0A0H5G396</accession>
<evidence type="ECO:0000313" key="1">
    <source>
        <dbReference type="EMBL" id="CFQ57514.1"/>
    </source>
</evidence>
<name>A0A0H5G396_YEREN</name>
<reference evidence="1 2" key="1">
    <citation type="submission" date="2015-03" db="EMBL/GenBank/DDBJ databases">
        <authorList>
            <person name="Murphy D."/>
        </authorList>
    </citation>
    <scope>NUCLEOTIDE SEQUENCE [LARGE SCALE GENOMIC DNA]</scope>
    <source>
        <strain evidence="1 2">IP26249</strain>
    </source>
</reference>
<evidence type="ECO:0000313" key="2">
    <source>
        <dbReference type="Proteomes" id="UP000048841"/>
    </source>
</evidence>
<dbReference type="EMBL" id="CGBR01000005">
    <property type="protein sequence ID" value="CFQ57514.1"/>
    <property type="molecule type" value="Genomic_DNA"/>
</dbReference>
<dbReference type="Proteomes" id="UP000048841">
    <property type="component" value="Unassembled WGS sequence"/>
</dbReference>
<protein>
    <recommendedName>
        <fullName evidence="3">Host nuclease inhibitor protein</fullName>
    </recommendedName>
</protein>
<dbReference type="AlphaFoldDB" id="A0A0H5G396"/>
<proteinExistence type="predicted"/>
<dbReference type="RefSeq" id="WP_023160736.1">
    <property type="nucleotide sequence ID" value="NZ_CGBR01000005.1"/>
</dbReference>
<sequence>MTLIAYAWASGLIEFGKILPNGALPVIKGLEKAVHESIEINARHSRINEQLFVPGVPEANDQREGCDALIYFTQRVFKTYSSILDKGNNHE</sequence>
<gene>
    <name evidence="1" type="ORF">ERS137941_01172</name>
</gene>
<evidence type="ECO:0008006" key="3">
    <source>
        <dbReference type="Google" id="ProtNLM"/>
    </source>
</evidence>
<organism evidence="1 2">
    <name type="scientific">Yersinia enterocolitica</name>
    <dbReference type="NCBI Taxonomy" id="630"/>
    <lineage>
        <taxon>Bacteria</taxon>
        <taxon>Pseudomonadati</taxon>
        <taxon>Pseudomonadota</taxon>
        <taxon>Gammaproteobacteria</taxon>
        <taxon>Enterobacterales</taxon>
        <taxon>Yersiniaceae</taxon>
        <taxon>Yersinia</taxon>
    </lineage>
</organism>